<dbReference type="Pfam" id="PF00196">
    <property type="entry name" value="GerE"/>
    <property type="match status" value="1"/>
</dbReference>
<dbReference type="SUPFAM" id="SSF46894">
    <property type="entry name" value="C-terminal effector domain of the bipartite response regulators"/>
    <property type="match status" value="1"/>
</dbReference>
<dbReference type="PANTHER" id="PTHR16305">
    <property type="entry name" value="TESTICULAR SOLUBLE ADENYLYL CYCLASE"/>
    <property type="match status" value="1"/>
</dbReference>
<dbReference type="InterPro" id="IPR011990">
    <property type="entry name" value="TPR-like_helical_dom_sf"/>
</dbReference>
<dbReference type="InterPro" id="IPR036388">
    <property type="entry name" value="WH-like_DNA-bd_sf"/>
</dbReference>
<dbReference type="Gene3D" id="1.25.40.10">
    <property type="entry name" value="Tetratricopeptide repeat domain"/>
    <property type="match status" value="1"/>
</dbReference>
<dbReference type="EMBL" id="BAABHK010000018">
    <property type="protein sequence ID" value="GAA4636844.1"/>
    <property type="molecule type" value="Genomic_DNA"/>
</dbReference>
<keyword evidence="2" id="KW-0067">ATP-binding</keyword>
<gene>
    <name evidence="4" type="ORF">GCM10023196_088210</name>
</gene>
<sequence length="934" mass="98845">MAIVPSYVEAAVDGKVMRGREHVWNAVTNLLGAGRAGRSGVLLVDGEAGAGKSLLLAVAARAAAERGFSTVAGEGREFGPPTSFEPLLSALGGRDVVDGEGPVRWAYEQSWIVERLGSELEERAGAGPVMVSLDDLQWADPVALTAIRTLSRRLAAAPVVWLLARRTTDRATDAGRLFDLLERDGAVRFTIGPLDHAAVRQVAADVLGGVPGADVLRLAGEAGGDPALLTELLSGLLDEGAVRIVDGHARLVAVRLPGRVEDDVRRRLDAVGPATRHLLSVAAIIGRSFAPEDAAELLGTTPAALLPWIDEAFSRGLLVAGPDELAFRNDLVWRITAATVPAPVRRALHRQIGDLLLGRGRTAVLPAASHLIRGIRAGDARALAVLDRAIAEVIPASPRAAADLATHALRLTGPREPAWPARTLTAIHVLTAVGRLEEAAELADSLLTRPLSHASYLRLHCLRAGLLQLRGRAAEAAAEATAVLAHQGVPRDLRDEAELALLDALAGVGDDAGVRAHADRIVSATAGHGDLLITGALIRLALSDWEAGRLTDGLRLAREAVRRARSAEARGRHPRMILAMLLTDVRRLDEARAVMGSAAEDAETTGNLAWAAAPGVIRARLDLAGGRFHEAVAEAEAALASTRDLGPHLLTSSALAVLVAATLRAGDLTAAWRYAEAERPALSQYGSPHAEAGFHLVRAQLAVARDGPAAAEEAVVRLCDEAAANCWTLVGEPTAAPWLVRTALALGDRAHAERVVAAMDRLAADHPVFADVGVTATHARGLLDRDRAALRRAAERYADPWARASAAEDLGGLLAADGPGTRREAIGGLDAALAGYSALGAVRDAARVRRRLRRLGIRRRHWSRADRPVSGWASLTDTERRVAELVAQGLTNREVADQLFMSAHTVAFHLRHIFRKLEVASRVQLTRLAVEVGD</sequence>
<evidence type="ECO:0000313" key="5">
    <source>
        <dbReference type="Proteomes" id="UP001501442"/>
    </source>
</evidence>
<dbReference type="PROSITE" id="PS00622">
    <property type="entry name" value="HTH_LUXR_1"/>
    <property type="match status" value="1"/>
</dbReference>
<name>A0ABP8UPP4_9ACTN</name>
<dbReference type="PRINTS" id="PR00038">
    <property type="entry name" value="HTHLUXR"/>
</dbReference>
<dbReference type="InterPro" id="IPR027417">
    <property type="entry name" value="P-loop_NTPase"/>
</dbReference>
<reference evidence="5" key="1">
    <citation type="journal article" date="2019" name="Int. J. Syst. Evol. Microbiol.">
        <title>The Global Catalogue of Microorganisms (GCM) 10K type strain sequencing project: providing services to taxonomists for standard genome sequencing and annotation.</title>
        <authorList>
            <consortium name="The Broad Institute Genomics Platform"/>
            <consortium name="The Broad Institute Genome Sequencing Center for Infectious Disease"/>
            <person name="Wu L."/>
            <person name="Ma J."/>
        </authorList>
    </citation>
    <scope>NUCLEOTIDE SEQUENCE [LARGE SCALE GENOMIC DNA]</scope>
    <source>
        <strain evidence="5">JCM 17939</strain>
    </source>
</reference>
<dbReference type="SMART" id="SM00421">
    <property type="entry name" value="HTH_LUXR"/>
    <property type="match status" value="1"/>
</dbReference>
<keyword evidence="1" id="KW-0547">Nucleotide-binding</keyword>
<dbReference type="SUPFAM" id="SSF52540">
    <property type="entry name" value="P-loop containing nucleoside triphosphate hydrolases"/>
    <property type="match status" value="1"/>
</dbReference>
<dbReference type="Gene3D" id="1.10.10.10">
    <property type="entry name" value="Winged helix-like DNA-binding domain superfamily/Winged helix DNA-binding domain"/>
    <property type="match status" value="1"/>
</dbReference>
<dbReference type="PROSITE" id="PS50043">
    <property type="entry name" value="HTH_LUXR_2"/>
    <property type="match status" value="1"/>
</dbReference>
<accession>A0ABP8UPP4</accession>
<evidence type="ECO:0000259" key="3">
    <source>
        <dbReference type="PROSITE" id="PS50043"/>
    </source>
</evidence>
<proteinExistence type="predicted"/>
<evidence type="ECO:0000313" key="4">
    <source>
        <dbReference type="EMBL" id="GAA4636844.1"/>
    </source>
</evidence>
<comment type="caution">
    <text evidence="4">The sequence shown here is derived from an EMBL/GenBank/DDBJ whole genome shotgun (WGS) entry which is preliminary data.</text>
</comment>
<dbReference type="RefSeq" id="WP_345439811.1">
    <property type="nucleotide sequence ID" value="NZ_BAABHK010000018.1"/>
</dbReference>
<dbReference type="Proteomes" id="UP001501442">
    <property type="component" value="Unassembled WGS sequence"/>
</dbReference>
<keyword evidence="5" id="KW-1185">Reference proteome</keyword>
<dbReference type="PANTHER" id="PTHR16305:SF35">
    <property type="entry name" value="TRANSCRIPTIONAL ACTIVATOR DOMAIN"/>
    <property type="match status" value="1"/>
</dbReference>
<protein>
    <recommendedName>
        <fullName evidence="3">HTH luxR-type domain-containing protein</fullName>
    </recommendedName>
</protein>
<dbReference type="Pfam" id="PF13191">
    <property type="entry name" value="AAA_16"/>
    <property type="match status" value="1"/>
</dbReference>
<dbReference type="CDD" id="cd06170">
    <property type="entry name" value="LuxR_C_like"/>
    <property type="match status" value="1"/>
</dbReference>
<feature type="domain" description="HTH luxR-type" evidence="3">
    <location>
        <begin position="868"/>
        <end position="933"/>
    </location>
</feature>
<dbReference type="InterPro" id="IPR000792">
    <property type="entry name" value="Tscrpt_reg_LuxR_C"/>
</dbReference>
<organism evidence="4 5">
    <name type="scientific">Actinoallomurus vinaceus</name>
    <dbReference type="NCBI Taxonomy" id="1080074"/>
    <lineage>
        <taxon>Bacteria</taxon>
        <taxon>Bacillati</taxon>
        <taxon>Actinomycetota</taxon>
        <taxon>Actinomycetes</taxon>
        <taxon>Streptosporangiales</taxon>
        <taxon>Thermomonosporaceae</taxon>
        <taxon>Actinoallomurus</taxon>
    </lineage>
</organism>
<evidence type="ECO:0000256" key="1">
    <source>
        <dbReference type="ARBA" id="ARBA00022741"/>
    </source>
</evidence>
<dbReference type="InterPro" id="IPR016032">
    <property type="entry name" value="Sig_transdc_resp-reg_C-effctor"/>
</dbReference>
<evidence type="ECO:0000256" key="2">
    <source>
        <dbReference type="ARBA" id="ARBA00022840"/>
    </source>
</evidence>
<dbReference type="InterPro" id="IPR041664">
    <property type="entry name" value="AAA_16"/>
</dbReference>